<dbReference type="PANTHER" id="PTHR32258">
    <property type="entry name" value="PROTEIN NETWORKED 4A"/>
    <property type="match status" value="1"/>
</dbReference>
<evidence type="ECO:0000313" key="1">
    <source>
        <dbReference type="EMBL" id="RDX84893.1"/>
    </source>
</evidence>
<dbReference type="Proteomes" id="UP000257109">
    <property type="component" value="Unassembled WGS sequence"/>
</dbReference>
<dbReference type="AlphaFoldDB" id="A0A371G3H5"/>
<protein>
    <submittedName>
        <fullName evidence="1">Protein NETWORKED 1D</fullName>
    </submittedName>
</protein>
<proteinExistence type="predicted"/>
<feature type="non-terminal residue" evidence="1">
    <location>
        <position position="1"/>
    </location>
</feature>
<dbReference type="GO" id="GO:0051015">
    <property type="term" value="F:actin filament binding"/>
    <property type="evidence" value="ECO:0007669"/>
    <property type="project" value="TreeGrafter"/>
</dbReference>
<comment type="caution">
    <text evidence="1">The sequence shown here is derived from an EMBL/GenBank/DDBJ whole genome shotgun (WGS) entry which is preliminary data.</text>
</comment>
<dbReference type="InterPro" id="IPR051861">
    <property type="entry name" value="NET_actin-binding_domain"/>
</dbReference>
<keyword evidence="2" id="KW-1185">Reference proteome</keyword>
<gene>
    <name evidence="1" type="primary">NET1D</name>
    <name evidence="1" type="ORF">CR513_33991</name>
</gene>
<dbReference type="EMBL" id="QJKJ01006918">
    <property type="protein sequence ID" value="RDX84893.1"/>
    <property type="molecule type" value="Genomic_DNA"/>
</dbReference>
<dbReference type="STRING" id="157652.A0A371G3H5"/>
<reference evidence="1" key="1">
    <citation type="submission" date="2018-05" db="EMBL/GenBank/DDBJ databases">
        <title>Draft genome of Mucuna pruriens seed.</title>
        <authorList>
            <person name="Nnadi N.E."/>
            <person name="Vos R."/>
            <person name="Hasami M.H."/>
            <person name="Devisetty U.K."/>
            <person name="Aguiy J.C."/>
        </authorList>
    </citation>
    <scope>NUCLEOTIDE SEQUENCE [LARGE SCALE GENOMIC DNA]</scope>
    <source>
        <strain evidence="1">JCA_2017</strain>
    </source>
</reference>
<sequence>MGLFVLIQACQVEVRLIRNGVDLGDFVVASSNLSRVKFPQHQETKCSSPFSGAMASLSNANSRRMYSWWWDSHISPKNSKWLQENLTGNAFYLFAAFGSNSVKHIWMPR</sequence>
<name>A0A371G3H5_MUCPR</name>
<organism evidence="1 2">
    <name type="scientific">Mucuna pruriens</name>
    <name type="common">Velvet bean</name>
    <name type="synonym">Dolichos pruriens</name>
    <dbReference type="NCBI Taxonomy" id="157652"/>
    <lineage>
        <taxon>Eukaryota</taxon>
        <taxon>Viridiplantae</taxon>
        <taxon>Streptophyta</taxon>
        <taxon>Embryophyta</taxon>
        <taxon>Tracheophyta</taxon>
        <taxon>Spermatophyta</taxon>
        <taxon>Magnoliopsida</taxon>
        <taxon>eudicotyledons</taxon>
        <taxon>Gunneridae</taxon>
        <taxon>Pentapetalae</taxon>
        <taxon>rosids</taxon>
        <taxon>fabids</taxon>
        <taxon>Fabales</taxon>
        <taxon>Fabaceae</taxon>
        <taxon>Papilionoideae</taxon>
        <taxon>50 kb inversion clade</taxon>
        <taxon>NPAAA clade</taxon>
        <taxon>indigoferoid/millettioid clade</taxon>
        <taxon>Phaseoleae</taxon>
        <taxon>Mucuna</taxon>
    </lineage>
</organism>
<dbReference type="PANTHER" id="PTHR32258:SF32">
    <property type="entry name" value="PROTEIN NETWORKED 1D"/>
    <property type="match status" value="1"/>
</dbReference>
<dbReference type="OrthoDB" id="2019833at2759"/>
<dbReference type="GO" id="GO:0005886">
    <property type="term" value="C:plasma membrane"/>
    <property type="evidence" value="ECO:0007669"/>
    <property type="project" value="TreeGrafter"/>
</dbReference>
<accession>A0A371G3H5</accession>
<evidence type="ECO:0000313" key="2">
    <source>
        <dbReference type="Proteomes" id="UP000257109"/>
    </source>
</evidence>